<feature type="transmembrane region" description="Helical" evidence="8">
    <location>
        <begin position="213"/>
        <end position="235"/>
    </location>
</feature>
<comment type="caution">
    <text evidence="10">The sequence shown here is derived from an EMBL/GenBank/DDBJ whole genome shotgun (WGS) entry which is preliminary data.</text>
</comment>
<evidence type="ECO:0000256" key="1">
    <source>
        <dbReference type="ARBA" id="ARBA00004651"/>
    </source>
</evidence>
<evidence type="ECO:0000256" key="8">
    <source>
        <dbReference type="RuleBase" id="RU365088"/>
    </source>
</evidence>
<dbReference type="Pfam" id="PF07690">
    <property type="entry name" value="MFS_1"/>
    <property type="match status" value="1"/>
</dbReference>
<keyword evidence="4" id="KW-1003">Cell membrane</keyword>
<reference evidence="10 11" key="1">
    <citation type="submission" date="2021-03" db="EMBL/GenBank/DDBJ databases">
        <title>Oceanisphaera sp. nov., isolated from the intestine.</title>
        <authorList>
            <person name="Zhao L.-H."/>
            <person name="Shi L.-F."/>
        </authorList>
    </citation>
    <scope>NUCLEOTIDE SEQUENCE [LARGE SCALE GENOMIC DNA]</scope>
    <source>
        <strain evidence="10 11">DM8</strain>
    </source>
</reference>
<feature type="transmembrane region" description="Helical" evidence="8">
    <location>
        <begin position="241"/>
        <end position="263"/>
    </location>
</feature>
<feature type="transmembrane region" description="Helical" evidence="8">
    <location>
        <begin position="130"/>
        <end position="155"/>
    </location>
</feature>
<dbReference type="Proteomes" id="UP000664882">
    <property type="component" value="Unassembled WGS sequence"/>
</dbReference>
<dbReference type="InterPro" id="IPR011701">
    <property type="entry name" value="MFS"/>
</dbReference>
<dbReference type="NCBIfam" id="TIGR00710">
    <property type="entry name" value="efflux_Bcr_CflA"/>
    <property type="match status" value="1"/>
</dbReference>
<evidence type="ECO:0000256" key="3">
    <source>
        <dbReference type="ARBA" id="ARBA00022448"/>
    </source>
</evidence>
<feature type="transmembrane region" description="Helical" evidence="8">
    <location>
        <begin position="302"/>
        <end position="321"/>
    </location>
</feature>
<feature type="transmembrane region" description="Helical" evidence="8">
    <location>
        <begin position="275"/>
        <end position="296"/>
    </location>
</feature>
<keyword evidence="11" id="KW-1185">Reference proteome</keyword>
<dbReference type="EMBL" id="JAGDFX010000005">
    <property type="protein sequence ID" value="MBO1519153.1"/>
    <property type="molecule type" value="Genomic_DNA"/>
</dbReference>
<proteinExistence type="inferred from homology"/>
<sequence>MSQLKLAILLGMTVALGPLALDAYLPAFPDIALDLGISHHDVGLTLSIYVGALGLAQLVGGPLSDRYGRQVVLMSGLLIFTLAALMVAQTSNLNDMLIWRLLQGIGGAFCAVSVPAIVRDQCHGIEAARLFGLIGLVMFIAPAAAPSLGALMLAIGDWSSIYLMLAGYAVFLAIVLRLTLFKQLPANQRVRTPLPTLITNYALVLRHKVTMRFIGLQALCFSAMLVFVTNASFIYQEWFGLSNSLFSLLFAANIVAMASLNIFNRYLLRHFEAVTILRVSVVLQFIALLVLVALAWGGAPYWIIAPSIVIAVGFMGSIVPNNMANALEFFPHLGGTAAALLGATQFTVAGGISAFSTTLSSASLLPIVLLMAACSLGATLLAIGAPTAVRKETARLAAIEGTPSH</sequence>
<dbReference type="InterPro" id="IPR020846">
    <property type="entry name" value="MFS_dom"/>
</dbReference>
<dbReference type="RefSeq" id="WP_208004976.1">
    <property type="nucleotide sequence ID" value="NZ_JAGDFX010000005.1"/>
</dbReference>
<feature type="transmembrane region" description="Helical" evidence="8">
    <location>
        <begin position="333"/>
        <end position="355"/>
    </location>
</feature>
<evidence type="ECO:0000259" key="9">
    <source>
        <dbReference type="PROSITE" id="PS50850"/>
    </source>
</evidence>
<dbReference type="PROSITE" id="PS50850">
    <property type="entry name" value="MFS"/>
    <property type="match status" value="1"/>
</dbReference>
<feature type="transmembrane region" description="Helical" evidence="8">
    <location>
        <begin position="97"/>
        <end position="118"/>
    </location>
</feature>
<evidence type="ECO:0000256" key="2">
    <source>
        <dbReference type="ARBA" id="ARBA00006236"/>
    </source>
</evidence>
<evidence type="ECO:0000256" key="5">
    <source>
        <dbReference type="ARBA" id="ARBA00022692"/>
    </source>
</evidence>
<keyword evidence="8" id="KW-0997">Cell inner membrane</keyword>
<dbReference type="Gene3D" id="1.20.1720.10">
    <property type="entry name" value="Multidrug resistance protein D"/>
    <property type="match status" value="1"/>
</dbReference>
<keyword evidence="7 8" id="KW-0472">Membrane</keyword>
<accession>A0ABS3NFI2</accession>
<dbReference type="InterPro" id="IPR004812">
    <property type="entry name" value="Efflux_drug-R_Bcr/CmlA"/>
</dbReference>
<keyword evidence="3 8" id="KW-0813">Transport</keyword>
<dbReference type="PANTHER" id="PTHR23502:SF132">
    <property type="entry name" value="POLYAMINE TRANSPORTER 2-RELATED"/>
    <property type="match status" value="1"/>
</dbReference>
<evidence type="ECO:0000313" key="10">
    <source>
        <dbReference type="EMBL" id="MBO1519153.1"/>
    </source>
</evidence>
<evidence type="ECO:0000256" key="7">
    <source>
        <dbReference type="ARBA" id="ARBA00023136"/>
    </source>
</evidence>
<evidence type="ECO:0000256" key="4">
    <source>
        <dbReference type="ARBA" id="ARBA00022475"/>
    </source>
</evidence>
<evidence type="ECO:0000313" key="11">
    <source>
        <dbReference type="Proteomes" id="UP000664882"/>
    </source>
</evidence>
<feature type="transmembrane region" description="Helical" evidence="8">
    <location>
        <begin position="46"/>
        <end position="64"/>
    </location>
</feature>
<dbReference type="SUPFAM" id="SSF103473">
    <property type="entry name" value="MFS general substrate transporter"/>
    <property type="match status" value="1"/>
</dbReference>
<comment type="subcellular location">
    <subcellularLocation>
        <location evidence="8">Cell inner membrane</location>
        <topology evidence="8">Multi-pass membrane protein</topology>
    </subcellularLocation>
    <subcellularLocation>
        <location evidence="1">Cell membrane</location>
        <topology evidence="1">Multi-pass membrane protein</topology>
    </subcellularLocation>
</comment>
<comment type="similarity">
    <text evidence="2 8">Belongs to the major facilitator superfamily. Bcr/CmlA family.</text>
</comment>
<gene>
    <name evidence="10" type="ORF">J3U76_05830</name>
</gene>
<feature type="transmembrane region" description="Helical" evidence="8">
    <location>
        <begin position="367"/>
        <end position="389"/>
    </location>
</feature>
<dbReference type="PANTHER" id="PTHR23502">
    <property type="entry name" value="MAJOR FACILITATOR SUPERFAMILY"/>
    <property type="match status" value="1"/>
</dbReference>
<dbReference type="CDD" id="cd17320">
    <property type="entry name" value="MFS_MdfA_MDR_like"/>
    <property type="match status" value="1"/>
</dbReference>
<dbReference type="InterPro" id="IPR036259">
    <property type="entry name" value="MFS_trans_sf"/>
</dbReference>
<name>A0ABS3NFI2_9GAMM</name>
<feature type="transmembrane region" description="Helical" evidence="8">
    <location>
        <begin position="161"/>
        <end position="181"/>
    </location>
</feature>
<feature type="domain" description="Major facilitator superfamily (MFS) profile" evidence="9">
    <location>
        <begin position="1"/>
        <end position="390"/>
    </location>
</feature>
<comment type="caution">
    <text evidence="8">Lacks conserved residue(s) required for the propagation of feature annotation.</text>
</comment>
<feature type="transmembrane region" description="Helical" evidence="8">
    <location>
        <begin position="71"/>
        <end position="91"/>
    </location>
</feature>
<keyword evidence="5 8" id="KW-0812">Transmembrane</keyword>
<keyword evidence="6 8" id="KW-1133">Transmembrane helix</keyword>
<protein>
    <recommendedName>
        <fullName evidence="8">Bcr/CflA family efflux transporter</fullName>
    </recommendedName>
</protein>
<organism evidence="10 11">
    <name type="scientific">Oceanisphaera pacifica</name>
    <dbReference type="NCBI Taxonomy" id="2818389"/>
    <lineage>
        <taxon>Bacteria</taxon>
        <taxon>Pseudomonadati</taxon>
        <taxon>Pseudomonadota</taxon>
        <taxon>Gammaproteobacteria</taxon>
        <taxon>Aeromonadales</taxon>
        <taxon>Aeromonadaceae</taxon>
        <taxon>Oceanisphaera</taxon>
    </lineage>
</organism>
<evidence type="ECO:0000256" key="6">
    <source>
        <dbReference type="ARBA" id="ARBA00022989"/>
    </source>
</evidence>